<dbReference type="PATRIC" id="fig|225937.3.peg.3239"/>
<evidence type="ECO:0000256" key="1">
    <source>
        <dbReference type="ARBA" id="ARBA00001974"/>
    </source>
</evidence>
<dbReference type="HOGENOM" id="CLU_018204_0_1_6"/>
<evidence type="ECO:0000313" key="10">
    <source>
        <dbReference type="EMBL" id="ADP98979.1"/>
    </source>
</evidence>
<reference evidence="11" key="2">
    <citation type="submission" date="2010-02" db="EMBL/GenBank/DDBJ databases">
        <title>Complete genome sequence of Marinobacter adhaerens type strain (HP15).</title>
        <authorList>
            <person name="Gaerdes A.A.M."/>
            <person name="Kaeppel E."/>
            <person name="Shezad A."/>
            <person name="Seebah S."/>
            <person name="Teeling H."/>
            <person name="Yarza P."/>
            <person name="Gloeckner F.O."/>
            <person name="Ullrich M.S."/>
        </authorList>
    </citation>
    <scope>NUCLEOTIDE SEQUENCE [LARGE SCALE GENOMIC DNA]</scope>
    <source>
        <strain evidence="11">DSM 23420 / HP15</strain>
    </source>
</reference>
<dbReference type="InterPro" id="IPR006091">
    <property type="entry name" value="Acyl-CoA_Oxase/DH_mid-dom"/>
</dbReference>
<dbReference type="Proteomes" id="UP000007077">
    <property type="component" value="Chromosome"/>
</dbReference>
<keyword evidence="3 6" id="KW-0285">Flavoprotein</keyword>
<evidence type="ECO:0000256" key="3">
    <source>
        <dbReference type="ARBA" id="ARBA00022630"/>
    </source>
</evidence>
<dbReference type="Gene3D" id="1.10.540.10">
    <property type="entry name" value="Acyl-CoA dehydrogenase/oxidase, N-terminal domain"/>
    <property type="match status" value="1"/>
</dbReference>
<proteinExistence type="inferred from homology"/>
<dbReference type="InterPro" id="IPR036250">
    <property type="entry name" value="AcylCo_DH-like_C"/>
</dbReference>
<dbReference type="STRING" id="225937.HP15_3215"/>
<comment type="similarity">
    <text evidence="2 6">Belongs to the acyl-CoA dehydrogenase family.</text>
</comment>
<protein>
    <submittedName>
        <fullName evidence="10">Acyl-CoA dehydrogenase domain protein</fullName>
    </submittedName>
</protein>
<dbReference type="GO" id="GO:0046359">
    <property type="term" value="P:butyrate catabolic process"/>
    <property type="evidence" value="ECO:0007669"/>
    <property type="project" value="TreeGrafter"/>
</dbReference>
<dbReference type="Gene3D" id="2.40.110.10">
    <property type="entry name" value="Butyryl-CoA Dehydrogenase, subunit A, domain 2"/>
    <property type="match status" value="1"/>
</dbReference>
<evidence type="ECO:0000256" key="5">
    <source>
        <dbReference type="ARBA" id="ARBA00023002"/>
    </source>
</evidence>
<evidence type="ECO:0000256" key="6">
    <source>
        <dbReference type="RuleBase" id="RU362125"/>
    </source>
</evidence>
<dbReference type="InterPro" id="IPR009075">
    <property type="entry name" value="AcylCo_DH/oxidase_C"/>
</dbReference>
<dbReference type="PANTHER" id="PTHR43884">
    <property type="entry name" value="ACYL-COA DEHYDROGENASE"/>
    <property type="match status" value="1"/>
</dbReference>
<organism evidence="10 11">
    <name type="scientific">Marinobacter adhaerens (strain DSM 23420 / HP15)</name>
    <dbReference type="NCBI Taxonomy" id="225937"/>
    <lineage>
        <taxon>Bacteria</taxon>
        <taxon>Pseudomonadati</taxon>
        <taxon>Pseudomonadota</taxon>
        <taxon>Gammaproteobacteria</taxon>
        <taxon>Pseudomonadales</taxon>
        <taxon>Marinobacteraceae</taxon>
        <taxon>Marinobacter</taxon>
    </lineage>
</organism>
<dbReference type="SUPFAM" id="SSF56645">
    <property type="entry name" value="Acyl-CoA dehydrogenase NM domain-like"/>
    <property type="match status" value="1"/>
</dbReference>
<dbReference type="eggNOG" id="COG1960">
    <property type="taxonomic scope" value="Bacteria"/>
</dbReference>
<evidence type="ECO:0000259" key="7">
    <source>
        <dbReference type="Pfam" id="PF00441"/>
    </source>
</evidence>
<dbReference type="AlphaFoldDB" id="E4PQB4"/>
<feature type="domain" description="Acyl-CoA dehydrogenase/oxidase N-terminal" evidence="9">
    <location>
        <begin position="15"/>
        <end position="128"/>
    </location>
</feature>
<keyword evidence="5 6" id="KW-0560">Oxidoreductase</keyword>
<keyword evidence="4 6" id="KW-0274">FAD</keyword>
<dbReference type="Pfam" id="PF00441">
    <property type="entry name" value="Acyl-CoA_dh_1"/>
    <property type="match status" value="1"/>
</dbReference>
<name>E4PQB4_MARAH</name>
<dbReference type="PROSITE" id="PS00073">
    <property type="entry name" value="ACYL_COA_DH_2"/>
    <property type="match status" value="1"/>
</dbReference>
<evidence type="ECO:0000256" key="2">
    <source>
        <dbReference type="ARBA" id="ARBA00009347"/>
    </source>
</evidence>
<evidence type="ECO:0000313" key="11">
    <source>
        <dbReference type="Proteomes" id="UP000007077"/>
    </source>
</evidence>
<dbReference type="GO" id="GO:0050660">
    <property type="term" value="F:flavin adenine dinucleotide binding"/>
    <property type="evidence" value="ECO:0007669"/>
    <property type="project" value="InterPro"/>
</dbReference>
<dbReference type="FunFam" id="2.40.110.10:FF:000002">
    <property type="entry name" value="Acyl-CoA dehydrogenase fadE12"/>
    <property type="match status" value="1"/>
</dbReference>
<gene>
    <name evidence="10" type="ordered locus">HP15_3215</name>
</gene>
<accession>E4PQB4</accession>
<dbReference type="InterPro" id="IPR046373">
    <property type="entry name" value="Acyl-CoA_Oxase/DH_mid-dom_sf"/>
</dbReference>
<dbReference type="EMBL" id="CP001978">
    <property type="protein sequence ID" value="ADP98979.1"/>
    <property type="molecule type" value="Genomic_DNA"/>
</dbReference>
<dbReference type="KEGG" id="mad:HP15_3215"/>
<reference evidence="10 11" key="1">
    <citation type="journal article" date="2010" name="Stand. Genomic Sci.">
        <title>Complete genome sequence of Marinobacter adhaerens type strain (HP15), a diatom-interacting marine microorganism.</title>
        <authorList>
            <person name="Gardes A."/>
            <person name="Kaeppel E."/>
            <person name="Shehzad A."/>
            <person name="Seebah S."/>
            <person name="Teeling H."/>
            <person name="Yarza P."/>
            <person name="Glockner F.O."/>
            <person name="Grossart H.P."/>
            <person name="Ullrich M.S."/>
        </authorList>
    </citation>
    <scope>NUCLEOTIDE SEQUENCE [LARGE SCALE GENOMIC DNA]</scope>
    <source>
        <strain evidence="11">DSM 23420 / HP15</strain>
    </source>
</reference>
<dbReference type="InterPro" id="IPR009100">
    <property type="entry name" value="AcylCoA_DH/oxidase_NM_dom_sf"/>
</dbReference>
<dbReference type="InterPro" id="IPR037069">
    <property type="entry name" value="AcylCoA_DH/ox_N_sf"/>
</dbReference>
<dbReference type="FunFam" id="1.20.140.10:FF:000001">
    <property type="entry name" value="Acyl-CoA dehydrogenase"/>
    <property type="match status" value="1"/>
</dbReference>
<dbReference type="GO" id="GO:0033539">
    <property type="term" value="P:fatty acid beta-oxidation using acyl-CoA dehydrogenase"/>
    <property type="evidence" value="ECO:0007669"/>
    <property type="project" value="TreeGrafter"/>
</dbReference>
<feature type="domain" description="Acyl-CoA dehydrogenase/oxidase C-terminal" evidence="7">
    <location>
        <begin position="238"/>
        <end position="386"/>
    </location>
</feature>
<dbReference type="Gene3D" id="1.20.140.10">
    <property type="entry name" value="Butyryl-CoA Dehydrogenase, subunit A, domain 3"/>
    <property type="match status" value="1"/>
</dbReference>
<dbReference type="InterPro" id="IPR013786">
    <property type="entry name" value="AcylCoA_DH/ox_N"/>
</dbReference>
<dbReference type="Pfam" id="PF02770">
    <property type="entry name" value="Acyl-CoA_dh_M"/>
    <property type="match status" value="1"/>
</dbReference>
<dbReference type="GO" id="GO:0003995">
    <property type="term" value="F:acyl-CoA dehydrogenase activity"/>
    <property type="evidence" value="ECO:0007669"/>
    <property type="project" value="InterPro"/>
</dbReference>
<dbReference type="InterPro" id="IPR006089">
    <property type="entry name" value="Acyl-CoA_DH_CS"/>
</dbReference>
<evidence type="ECO:0000259" key="8">
    <source>
        <dbReference type="Pfam" id="PF02770"/>
    </source>
</evidence>
<dbReference type="SUPFAM" id="SSF47203">
    <property type="entry name" value="Acyl-CoA dehydrogenase C-terminal domain-like"/>
    <property type="match status" value="1"/>
</dbReference>
<sequence>MIPIRESQTVSEYFNETHQQVRATARKFIETHVLPHIDDWEEAGEFHRDLYKKAGDAGLLGIGFPEALGGIGEGDIFLKVAVSEELMRSTSGGLVAGLGSLDIGLPPVARWAKKDIREQIVPPVLRGEKIAALAVTEPGGGSDVANLKTRAVRDGDHYIVNGSKTFITSGMRADHYTVAVRTGGEGHGGISLLLIDRDMPGFSTGKKLRKMGWWASDTAELFFEDCRVPADRLIGAENAGFIAIMSNFLFERLSLAIMAYMTAQLAYEAALEYTQQRTAFGRNITGFQVTRHKLVDMATQIDVAREYTYRCAALMQAGKNPIKEVAMAKNFSVDVCEKVTREAVQLFGGMGYMRETVVERLYRDAKILSIGGGTTEIMKELIAKQIKL</sequence>
<dbReference type="Pfam" id="PF02771">
    <property type="entry name" value="Acyl-CoA_dh_N"/>
    <property type="match status" value="1"/>
</dbReference>
<evidence type="ECO:0000259" key="9">
    <source>
        <dbReference type="Pfam" id="PF02771"/>
    </source>
</evidence>
<evidence type="ECO:0000256" key="4">
    <source>
        <dbReference type="ARBA" id="ARBA00022827"/>
    </source>
</evidence>
<dbReference type="PANTHER" id="PTHR43884:SF12">
    <property type="entry name" value="ISOVALERYL-COA DEHYDROGENASE, MITOCHONDRIAL-RELATED"/>
    <property type="match status" value="1"/>
</dbReference>
<comment type="cofactor">
    <cofactor evidence="1 6">
        <name>FAD</name>
        <dbReference type="ChEBI" id="CHEBI:57692"/>
    </cofactor>
</comment>
<feature type="domain" description="Acyl-CoA oxidase/dehydrogenase middle" evidence="8">
    <location>
        <begin position="132"/>
        <end position="226"/>
    </location>
</feature>